<organism evidence="10 11">
    <name type="scientific">Phaeodactylibacter luteus</name>
    <dbReference type="NCBI Taxonomy" id="1564516"/>
    <lineage>
        <taxon>Bacteria</taxon>
        <taxon>Pseudomonadati</taxon>
        <taxon>Bacteroidota</taxon>
        <taxon>Saprospiria</taxon>
        <taxon>Saprospirales</taxon>
        <taxon>Haliscomenobacteraceae</taxon>
        <taxon>Phaeodactylibacter</taxon>
    </lineage>
</organism>
<dbReference type="SUPFAM" id="SSF55469">
    <property type="entry name" value="FMN-dependent nitroreductase-like"/>
    <property type="match status" value="1"/>
</dbReference>
<reference evidence="10 11" key="1">
    <citation type="submission" date="2019-08" db="EMBL/GenBank/DDBJ databases">
        <title>Genome of Phaeodactylibacter luteus.</title>
        <authorList>
            <person name="Bowman J.P."/>
        </authorList>
    </citation>
    <scope>NUCLEOTIDE SEQUENCE [LARGE SCALE GENOMIC DNA]</scope>
    <source>
        <strain evidence="10 11">KCTC 42180</strain>
    </source>
</reference>
<dbReference type="EC" id="1.-.-.-" evidence="7"/>
<evidence type="ECO:0000259" key="9">
    <source>
        <dbReference type="Pfam" id="PF00881"/>
    </source>
</evidence>
<keyword evidence="4 7" id="KW-0521">NADP</keyword>
<evidence type="ECO:0000256" key="6">
    <source>
        <dbReference type="ARBA" id="ARBA00023027"/>
    </source>
</evidence>
<sequence>MNPKDAAELIRGRRAIFPKTYIPKPIPKAVIEEVLENANWAPTHKFTEPWRFRVFTGAALERLGDALAELYRAATPAEAFSEKKYDKNKQKPRQSGCVIAICMQRDAEERVPEWEEIAATACAVQNMWLTCTAHGIGSYWSSAKMLQESPGLLQLAPGERCLGLFFMGYHNLPELPGKRGPIAEKVVWMEE</sequence>
<evidence type="ECO:0000313" key="11">
    <source>
        <dbReference type="Proteomes" id="UP000321580"/>
    </source>
</evidence>
<feature type="domain" description="Nitroreductase" evidence="9">
    <location>
        <begin position="10"/>
        <end position="169"/>
    </location>
</feature>
<keyword evidence="3 7" id="KW-0288">FMN</keyword>
<dbReference type="PANTHER" id="PTHR43821:SF1">
    <property type="entry name" value="NAD(P)H NITROREDUCTASE YDJA-RELATED"/>
    <property type="match status" value="1"/>
</dbReference>
<keyword evidence="11" id="KW-1185">Reference proteome</keyword>
<evidence type="ECO:0000256" key="5">
    <source>
        <dbReference type="ARBA" id="ARBA00023002"/>
    </source>
</evidence>
<protein>
    <recommendedName>
        <fullName evidence="7">Putative NAD(P)H nitroreductase</fullName>
        <ecNumber evidence="7">1.-.-.-</ecNumber>
    </recommendedName>
</protein>
<evidence type="ECO:0000256" key="2">
    <source>
        <dbReference type="ARBA" id="ARBA00022630"/>
    </source>
</evidence>
<dbReference type="EMBL" id="VOOR01000008">
    <property type="protein sequence ID" value="TXB66360.1"/>
    <property type="molecule type" value="Genomic_DNA"/>
</dbReference>
<feature type="binding site" description="in other chain" evidence="8">
    <location>
        <begin position="140"/>
        <end position="142"/>
    </location>
    <ligand>
        <name>FMN</name>
        <dbReference type="ChEBI" id="CHEBI:58210"/>
        <note>ligand shared between dimeric partners</note>
    </ligand>
</feature>
<accession>A0A5C6RXM6</accession>
<dbReference type="AlphaFoldDB" id="A0A5C6RXM6"/>
<feature type="binding site" evidence="8">
    <location>
        <position position="44"/>
    </location>
    <ligand>
        <name>FMN</name>
        <dbReference type="ChEBI" id="CHEBI:58210"/>
        <note>ligand shared between dimeric partners</note>
    </ligand>
</feature>
<dbReference type="InterPro" id="IPR052530">
    <property type="entry name" value="NAD(P)H_nitroreductase"/>
</dbReference>
<dbReference type="OrthoDB" id="9804207at2"/>
<evidence type="ECO:0000313" key="10">
    <source>
        <dbReference type="EMBL" id="TXB66360.1"/>
    </source>
</evidence>
<evidence type="ECO:0000256" key="4">
    <source>
        <dbReference type="ARBA" id="ARBA00022857"/>
    </source>
</evidence>
<evidence type="ECO:0000256" key="1">
    <source>
        <dbReference type="ARBA" id="ARBA00007118"/>
    </source>
</evidence>
<dbReference type="InterPro" id="IPR026021">
    <property type="entry name" value="YdjA-like"/>
</dbReference>
<comment type="cofactor">
    <cofactor evidence="8">
        <name>FMN</name>
        <dbReference type="ChEBI" id="CHEBI:58210"/>
    </cofactor>
    <text evidence="8">Binds 1 FMN per subunit.</text>
</comment>
<dbReference type="Pfam" id="PF00881">
    <property type="entry name" value="Nitroreductase"/>
    <property type="match status" value="1"/>
</dbReference>
<dbReference type="CDD" id="cd02135">
    <property type="entry name" value="YdjA-like"/>
    <property type="match status" value="1"/>
</dbReference>
<evidence type="ECO:0000256" key="8">
    <source>
        <dbReference type="PIRSR" id="PIRSR000232-1"/>
    </source>
</evidence>
<comment type="similarity">
    <text evidence="1 7">Belongs to the nitroreductase family.</text>
</comment>
<comment type="caution">
    <text evidence="10">The sequence shown here is derived from an EMBL/GenBank/DDBJ whole genome shotgun (WGS) entry which is preliminary data.</text>
</comment>
<dbReference type="PANTHER" id="PTHR43821">
    <property type="entry name" value="NAD(P)H NITROREDUCTASE YDJA-RELATED"/>
    <property type="match status" value="1"/>
</dbReference>
<keyword evidence="6 7" id="KW-0520">NAD</keyword>
<evidence type="ECO:0000256" key="7">
    <source>
        <dbReference type="PIRNR" id="PIRNR000232"/>
    </source>
</evidence>
<evidence type="ECO:0000256" key="3">
    <source>
        <dbReference type="ARBA" id="ARBA00022643"/>
    </source>
</evidence>
<dbReference type="InterPro" id="IPR000415">
    <property type="entry name" value="Nitroreductase-like"/>
</dbReference>
<keyword evidence="5 7" id="KW-0560">Oxidoreductase</keyword>
<proteinExistence type="inferred from homology"/>
<dbReference type="GO" id="GO:0016491">
    <property type="term" value="F:oxidoreductase activity"/>
    <property type="evidence" value="ECO:0007669"/>
    <property type="project" value="UniProtKB-UniRule"/>
</dbReference>
<dbReference type="Gene3D" id="3.40.109.10">
    <property type="entry name" value="NADH Oxidase"/>
    <property type="match status" value="1"/>
</dbReference>
<keyword evidence="2 7" id="KW-0285">Flavoprotein</keyword>
<name>A0A5C6RXM6_9BACT</name>
<gene>
    <name evidence="10" type="ORF">FRY97_05910</name>
</gene>
<dbReference type="InterPro" id="IPR029479">
    <property type="entry name" value="Nitroreductase"/>
</dbReference>
<dbReference type="PIRSF" id="PIRSF000232">
    <property type="entry name" value="YdjA"/>
    <property type="match status" value="1"/>
</dbReference>
<dbReference type="Proteomes" id="UP000321580">
    <property type="component" value="Unassembled WGS sequence"/>
</dbReference>